<dbReference type="InterPro" id="IPR039432">
    <property type="entry name" value="SRP9_dom"/>
</dbReference>
<dbReference type="PANTHER" id="PTHR12834">
    <property type="entry name" value="SIGNAL RECOGNITION PARTICLE 9 KDA PROTEIN"/>
    <property type="match status" value="1"/>
</dbReference>
<evidence type="ECO:0000313" key="3">
    <source>
        <dbReference type="EMBL" id="KAB8296358.1"/>
    </source>
</evidence>
<feature type="compositionally biased region" description="Polar residues" evidence="1">
    <location>
        <begin position="151"/>
        <end position="168"/>
    </location>
</feature>
<dbReference type="Pfam" id="PF05486">
    <property type="entry name" value="SRP9-21"/>
    <property type="match status" value="1"/>
</dbReference>
<organism evidence="3 4">
    <name type="scientific">Monilinia laxa</name>
    <name type="common">Brown rot fungus</name>
    <name type="synonym">Sclerotinia laxa</name>
    <dbReference type="NCBI Taxonomy" id="61186"/>
    <lineage>
        <taxon>Eukaryota</taxon>
        <taxon>Fungi</taxon>
        <taxon>Dikarya</taxon>
        <taxon>Ascomycota</taxon>
        <taxon>Pezizomycotina</taxon>
        <taxon>Leotiomycetes</taxon>
        <taxon>Helotiales</taxon>
        <taxon>Sclerotiniaceae</taxon>
        <taxon>Monilinia</taxon>
    </lineage>
</organism>
<proteinExistence type="predicted"/>
<reference evidence="3 4" key="1">
    <citation type="submission" date="2019-06" db="EMBL/GenBank/DDBJ databases">
        <title>Genome Sequence of the Brown Rot Fungal Pathogen Monilinia laxa.</title>
        <authorList>
            <person name="De Miccolis Angelini R.M."/>
            <person name="Landi L."/>
            <person name="Abate D."/>
            <person name="Pollastro S."/>
            <person name="Romanazzi G."/>
            <person name="Faretra F."/>
        </authorList>
    </citation>
    <scope>NUCLEOTIDE SEQUENCE [LARGE SCALE GENOMIC DNA]</scope>
    <source>
        <strain evidence="3 4">Mlax316</strain>
    </source>
</reference>
<accession>A0A5N6K2H1</accession>
<sequence>MHRLLGDQSELNSLVGYPWIHAVQYKVFNPGDKKRTACANPPNLTSTTRLPPLFHHHTNTQANHEISRKTHTMPHLPTAQEWLTQSSLLLKAHPSTTRITTKYTILLHARDSPHAPSTTHSTATKPRLPKPKPQSDTAAPTPEPPRATLTITTFHPQSGVNLKYTTNKAAEKRKRNERNLISKIELTNTIPKRTTHSIPTNLPSQHIQKLQNTSHRFPLLTLTIPHHSVGFDGHSKNVDLDLVIQVTCLLFYSGENIYSEEEAGRDVRYIHDGWMDIKKSQFYPSRHCLDHIKSASQYSNQTSRQTNISIIFILSIRSSDHGMPPNHDIPFNHPCPNDCYDSYSSIPPNQIFPTPQLLHAKILFVHKPHTHRHLCMQAPRMK</sequence>
<name>A0A5N6K2H1_MONLA</name>
<feature type="region of interest" description="Disordered" evidence="1">
    <location>
        <begin position="110"/>
        <end position="177"/>
    </location>
</feature>
<comment type="caution">
    <text evidence="3">The sequence shown here is derived from an EMBL/GenBank/DDBJ whole genome shotgun (WGS) entry which is preliminary data.</text>
</comment>
<gene>
    <name evidence="3" type="ORF">EYC80_009119</name>
</gene>
<keyword evidence="4" id="KW-1185">Reference proteome</keyword>
<evidence type="ECO:0000259" key="2">
    <source>
        <dbReference type="Pfam" id="PF05486"/>
    </source>
</evidence>
<feature type="compositionally biased region" description="Polar residues" evidence="1">
    <location>
        <begin position="115"/>
        <end position="124"/>
    </location>
</feature>
<dbReference type="InterPro" id="IPR039914">
    <property type="entry name" value="SRP9-like"/>
</dbReference>
<dbReference type="OrthoDB" id="5419752at2759"/>
<protein>
    <recommendedName>
        <fullName evidence="2">SRP9 domain-containing protein</fullName>
    </recommendedName>
</protein>
<dbReference type="GO" id="GO:0005786">
    <property type="term" value="C:signal recognition particle, endoplasmic reticulum targeting"/>
    <property type="evidence" value="ECO:0007669"/>
    <property type="project" value="TreeGrafter"/>
</dbReference>
<dbReference type="EMBL" id="VIGI01000009">
    <property type="protein sequence ID" value="KAB8296358.1"/>
    <property type="molecule type" value="Genomic_DNA"/>
</dbReference>
<dbReference type="AlphaFoldDB" id="A0A5N6K2H1"/>
<feature type="domain" description="SRP9" evidence="2">
    <location>
        <begin position="77"/>
        <end position="171"/>
    </location>
</feature>
<dbReference type="GO" id="GO:0006614">
    <property type="term" value="P:SRP-dependent cotranslational protein targeting to membrane"/>
    <property type="evidence" value="ECO:0007669"/>
    <property type="project" value="InterPro"/>
</dbReference>
<evidence type="ECO:0000313" key="4">
    <source>
        <dbReference type="Proteomes" id="UP000326757"/>
    </source>
</evidence>
<evidence type="ECO:0000256" key="1">
    <source>
        <dbReference type="SAM" id="MobiDB-lite"/>
    </source>
</evidence>
<dbReference type="PANTHER" id="PTHR12834:SF12">
    <property type="entry name" value="SIGNAL RECOGNITION PARTICLE 9 KDA PROTEIN"/>
    <property type="match status" value="1"/>
</dbReference>
<dbReference type="Proteomes" id="UP000326757">
    <property type="component" value="Unassembled WGS sequence"/>
</dbReference>